<accession>A0A382PDG0</accession>
<evidence type="ECO:0000259" key="1">
    <source>
        <dbReference type="Pfam" id="PF00174"/>
    </source>
</evidence>
<proteinExistence type="predicted"/>
<dbReference type="PANTHER" id="PTHR43032">
    <property type="entry name" value="PROTEIN-METHIONINE-SULFOXIDE REDUCTASE"/>
    <property type="match status" value="1"/>
</dbReference>
<dbReference type="SUPFAM" id="SSF56524">
    <property type="entry name" value="Oxidoreductase molybdopterin-binding domain"/>
    <property type="match status" value="1"/>
</dbReference>
<feature type="domain" description="Oxidoreductase molybdopterin-binding" evidence="1">
    <location>
        <begin position="19"/>
        <end position="165"/>
    </location>
</feature>
<dbReference type="Gene3D" id="3.90.420.10">
    <property type="entry name" value="Oxidoreductase, molybdopterin-binding domain"/>
    <property type="match status" value="1"/>
</dbReference>
<protein>
    <recommendedName>
        <fullName evidence="1">Oxidoreductase molybdopterin-binding domain-containing protein</fullName>
    </recommendedName>
</protein>
<name>A0A382PDG0_9ZZZZ</name>
<gene>
    <name evidence="2" type="ORF">METZ01_LOCUS323622</name>
</gene>
<organism evidence="2">
    <name type="scientific">marine metagenome</name>
    <dbReference type="NCBI Taxonomy" id="408172"/>
    <lineage>
        <taxon>unclassified sequences</taxon>
        <taxon>metagenomes</taxon>
        <taxon>ecological metagenomes</taxon>
    </lineage>
</organism>
<evidence type="ECO:0000313" key="2">
    <source>
        <dbReference type="EMBL" id="SVC70768.1"/>
    </source>
</evidence>
<dbReference type="InterPro" id="IPR000572">
    <property type="entry name" value="OxRdtase_Mopterin-bd_dom"/>
</dbReference>
<dbReference type="Pfam" id="PF00174">
    <property type="entry name" value="Oxidored_molyb"/>
    <property type="match status" value="1"/>
</dbReference>
<dbReference type="PANTHER" id="PTHR43032:SF4">
    <property type="entry name" value="OXIDOREDUCTASE MOLYBDOPTERIN-BINDING DOMAIN-CONTAINING PROTEIN"/>
    <property type="match status" value="1"/>
</dbReference>
<sequence length="167" mass="19263">MKIPPGQITTNKLPVMTFGSIPQINMSTWEFKIFGTISKEIILKLSDLQKLPKYEIQSAFHCVTQWSRMNNTWEGILVSKLIESCNIQVFSDNIMVHCYGGYTTNIHYSTLTKHKAILAFKHDKTMLKPEHGGPLRLIVPERYAWKSAKWINGLEFIKENKAGFWES</sequence>
<feature type="non-terminal residue" evidence="2">
    <location>
        <position position="167"/>
    </location>
</feature>
<dbReference type="InterPro" id="IPR036374">
    <property type="entry name" value="OxRdtase_Mopterin-bd_sf"/>
</dbReference>
<dbReference type="EMBL" id="UINC01106243">
    <property type="protein sequence ID" value="SVC70768.1"/>
    <property type="molecule type" value="Genomic_DNA"/>
</dbReference>
<reference evidence="2" key="1">
    <citation type="submission" date="2018-05" db="EMBL/GenBank/DDBJ databases">
        <authorList>
            <person name="Lanie J.A."/>
            <person name="Ng W.-L."/>
            <person name="Kazmierczak K.M."/>
            <person name="Andrzejewski T.M."/>
            <person name="Davidsen T.M."/>
            <person name="Wayne K.J."/>
            <person name="Tettelin H."/>
            <person name="Glass J.I."/>
            <person name="Rusch D."/>
            <person name="Podicherti R."/>
            <person name="Tsui H.-C.T."/>
            <person name="Winkler M.E."/>
        </authorList>
    </citation>
    <scope>NUCLEOTIDE SEQUENCE</scope>
</reference>
<dbReference type="AlphaFoldDB" id="A0A382PDG0"/>